<evidence type="ECO:0000313" key="2">
    <source>
        <dbReference type="Proteomes" id="UP000076761"/>
    </source>
</evidence>
<protein>
    <submittedName>
        <fullName evidence="1">Uncharacterized protein</fullName>
    </submittedName>
</protein>
<keyword evidence="2" id="KW-1185">Reference proteome</keyword>
<dbReference type="InParanoid" id="A0A165VU83"/>
<dbReference type="EMBL" id="KV425552">
    <property type="protein sequence ID" value="KZT30195.1"/>
    <property type="molecule type" value="Genomic_DNA"/>
</dbReference>
<organism evidence="1 2">
    <name type="scientific">Neolentinus lepideus HHB14362 ss-1</name>
    <dbReference type="NCBI Taxonomy" id="1314782"/>
    <lineage>
        <taxon>Eukaryota</taxon>
        <taxon>Fungi</taxon>
        <taxon>Dikarya</taxon>
        <taxon>Basidiomycota</taxon>
        <taxon>Agaricomycotina</taxon>
        <taxon>Agaricomycetes</taxon>
        <taxon>Gloeophyllales</taxon>
        <taxon>Gloeophyllaceae</taxon>
        <taxon>Neolentinus</taxon>
    </lineage>
</organism>
<sequence>MSLSQGSMKIYLQRKGSGQGCLTSLTAFRKTRSRNTMRYSISTSTYRARHGISRRRRAIPRSRTKVRLFPPTATWIASTRRSMTMTAHLLLSGRLQSRRRRLLLGRRYISGGGSCRKVRSRSRYHSRVASSLLTFLMMGQKDVLDVPLLFGHFSHTSGIMNEEGTSPFAEEG</sequence>
<evidence type="ECO:0000313" key="1">
    <source>
        <dbReference type="EMBL" id="KZT30195.1"/>
    </source>
</evidence>
<accession>A0A165VU83</accession>
<name>A0A165VU83_9AGAM</name>
<reference evidence="1 2" key="1">
    <citation type="journal article" date="2016" name="Mol. Biol. Evol.">
        <title>Comparative Genomics of Early-Diverging Mushroom-Forming Fungi Provides Insights into the Origins of Lignocellulose Decay Capabilities.</title>
        <authorList>
            <person name="Nagy L.G."/>
            <person name="Riley R."/>
            <person name="Tritt A."/>
            <person name="Adam C."/>
            <person name="Daum C."/>
            <person name="Floudas D."/>
            <person name="Sun H."/>
            <person name="Yadav J.S."/>
            <person name="Pangilinan J."/>
            <person name="Larsson K.H."/>
            <person name="Matsuura K."/>
            <person name="Barry K."/>
            <person name="Labutti K."/>
            <person name="Kuo R."/>
            <person name="Ohm R.A."/>
            <person name="Bhattacharya S.S."/>
            <person name="Shirouzu T."/>
            <person name="Yoshinaga Y."/>
            <person name="Martin F.M."/>
            <person name="Grigoriev I.V."/>
            <person name="Hibbett D.S."/>
        </authorList>
    </citation>
    <scope>NUCLEOTIDE SEQUENCE [LARGE SCALE GENOMIC DNA]</scope>
    <source>
        <strain evidence="1 2">HHB14362 ss-1</strain>
    </source>
</reference>
<gene>
    <name evidence="1" type="ORF">NEOLEDRAFT_316956</name>
</gene>
<proteinExistence type="predicted"/>
<dbReference type="Proteomes" id="UP000076761">
    <property type="component" value="Unassembled WGS sequence"/>
</dbReference>
<dbReference type="AlphaFoldDB" id="A0A165VU83"/>